<keyword evidence="1" id="KW-0479">Metal-binding</keyword>
<dbReference type="Gene3D" id="3.40.50.10700">
    <property type="entry name" value="AF0625-like"/>
    <property type="match status" value="1"/>
</dbReference>
<name>A0A2N9EVC3_FAGSY</name>
<keyword evidence="3" id="KW-0862">Zinc</keyword>
<evidence type="ECO:0000256" key="2">
    <source>
        <dbReference type="ARBA" id="ARBA00022801"/>
    </source>
</evidence>
<dbReference type="GO" id="GO:0051499">
    <property type="term" value="F:D-aminoacyl-tRNA deacylase activity"/>
    <property type="evidence" value="ECO:0007669"/>
    <property type="project" value="InterPro"/>
</dbReference>
<dbReference type="GO" id="GO:0019478">
    <property type="term" value="P:D-amino acid catabolic process"/>
    <property type="evidence" value="ECO:0007669"/>
    <property type="project" value="InterPro"/>
</dbReference>
<dbReference type="GO" id="GO:0046872">
    <property type="term" value="F:metal ion binding"/>
    <property type="evidence" value="ECO:0007669"/>
    <property type="project" value="UniProtKB-KW"/>
</dbReference>
<evidence type="ECO:0008006" key="5">
    <source>
        <dbReference type="Google" id="ProtNLM"/>
    </source>
</evidence>
<gene>
    <name evidence="4" type="ORF">FSB_LOCUS6401</name>
</gene>
<dbReference type="AlphaFoldDB" id="A0A2N9EVC3"/>
<dbReference type="Gene3D" id="3.40.630.50">
    <property type="entry name" value="AF0625-like"/>
    <property type="match status" value="1"/>
</dbReference>
<evidence type="ECO:0000256" key="3">
    <source>
        <dbReference type="ARBA" id="ARBA00022833"/>
    </source>
</evidence>
<organism evidence="4">
    <name type="scientific">Fagus sylvatica</name>
    <name type="common">Beechnut</name>
    <dbReference type="NCBI Taxonomy" id="28930"/>
    <lineage>
        <taxon>Eukaryota</taxon>
        <taxon>Viridiplantae</taxon>
        <taxon>Streptophyta</taxon>
        <taxon>Embryophyta</taxon>
        <taxon>Tracheophyta</taxon>
        <taxon>Spermatophyta</taxon>
        <taxon>Magnoliopsida</taxon>
        <taxon>eudicotyledons</taxon>
        <taxon>Gunneridae</taxon>
        <taxon>Pentapetalae</taxon>
        <taxon>rosids</taxon>
        <taxon>fabids</taxon>
        <taxon>Fagales</taxon>
        <taxon>Fagaceae</taxon>
        <taxon>Fagus</taxon>
    </lineage>
</organism>
<dbReference type="PANTHER" id="PTHR34667:SF1">
    <property type="entry name" value="D-AMINOACYL-TRNA DEACYLASE"/>
    <property type="match status" value="1"/>
</dbReference>
<dbReference type="Pfam" id="PF04414">
    <property type="entry name" value="tRNA_deacylase"/>
    <property type="match status" value="1"/>
</dbReference>
<dbReference type="FunFam" id="3.40.630.50:FF:000001">
    <property type="entry name" value="D-aminoacyl-tRNA deacylase"/>
    <property type="match status" value="1"/>
</dbReference>
<accession>A0A2N9EVC3</accession>
<dbReference type="SUPFAM" id="SSF142535">
    <property type="entry name" value="AF0625-like"/>
    <property type="match status" value="1"/>
</dbReference>
<evidence type="ECO:0000313" key="4">
    <source>
        <dbReference type="EMBL" id="SPC78519.1"/>
    </source>
</evidence>
<reference evidence="4" key="1">
    <citation type="submission" date="2018-02" db="EMBL/GenBank/DDBJ databases">
        <authorList>
            <person name="Cohen D.B."/>
            <person name="Kent A.D."/>
        </authorList>
    </citation>
    <scope>NUCLEOTIDE SEQUENCE</scope>
</reference>
<dbReference type="PANTHER" id="PTHR34667">
    <property type="entry name" value="D-AMINOACYL-TRNA DEACYLASE"/>
    <property type="match status" value="1"/>
</dbReference>
<sequence length="289" mass="31437">MVTLVVATTTDPASINPAKALLAMPGWLPGPSFQEDMKSFAKQGVRLLQHHKSIVKEDNLDQRWEQVTGESVEEVIFLSKHTAVSNRPALTLHPIGVPHLKEAEIPPQGGKPGWAAPPNPRIGPWLRLLNNIASSHNLLPEFEITLEGTHHGPLTNKPTMFIEIGSTEEYWKRQDAAQVIALLVWEGLGLGGGAAVGNWSGENDKNKVLLGIGGGHYAPRHMDIVLKDGVWVGHLLSGYSLPMEDPKLSKVETNSKEIGGTWRESIKAAFEATKSAFPGGEILAHLDHK</sequence>
<protein>
    <recommendedName>
        <fullName evidence="5">D-aminoacyl-tRNA deacylase</fullName>
    </recommendedName>
</protein>
<evidence type="ECO:0000256" key="1">
    <source>
        <dbReference type="ARBA" id="ARBA00022723"/>
    </source>
</evidence>
<dbReference type="EMBL" id="OIVN01000335">
    <property type="protein sequence ID" value="SPC78519.1"/>
    <property type="molecule type" value="Genomic_DNA"/>
</dbReference>
<keyword evidence="2" id="KW-0378">Hydrolase</keyword>
<dbReference type="PIRSF" id="PIRSF016210">
    <property type="entry name" value="UCP016210"/>
    <property type="match status" value="1"/>
</dbReference>
<proteinExistence type="predicted"/>
<dbReference type="InterPro" id="IPR007508">
    <property type="entry name" value="DtdA"/>
</dbReference>
<dbReference type="InterPro" id="IPR018033">
    <property type="entry name" value="Deacylase_DtdA_archaea"/>
</dbReference>